<dbReference type="EMBL" id="AEYI02000077">
    <property type="protein sequence ID" value="KFG52004.1"/>
    <property type="molecule type" value="Genomic_DNA"/>
</dbReference>
<dbReference type="Proteomes" id="UP000028828">
    <property type="component" value="Unassembled WGS sequence"/>
</dbReference>
<comment type="caution">
    <text evidence="1">The sequence shown here is derived from an EMBL/GenBank/DDBJ whole genome shotgun (WGS) entry which is preliminary data.</text>
</comment>
<evidence type="ECO:0000313" key="2">
    <source>
        <dbReference type="Proteomes" id="UP000028828"/>
    </source>
</evidence>
<protein>
    <submittedName>
        <fullName evidence="1">Putative splicing factor, arginine/serine-rich protein 8</fullName>
    </submittedName>
</protein>
<proteinExistence type="predicted"/>
<feature type="non-terminal residue" evidence="1">
    <location>
        <position position="1"/>
    </location>
</feature>
<organism evidence="1 2">
    <name type="scientific">Toxoplasma gondii p89</name>
    <dbReference type="NCBI Taxonomy" id="943119"/>
    <lineage>
        <taxon>Eukaryota</taxon>
        <taxon>Sar</taxon>
        <taxon>Alveolata</taxon>
        <taxon>Apicomplexa</taxon>
        <taxon>Conoidasida</taxon>
        <taxon>Coccidia</taxon>
        <taxon>Eucoccidiorida</taxon>
        <taxon>Eimeriorina</taxon>
        <taxon>Sarcocystidae</taxon>
        <taxon>Toxoplasma</taxon>
    </lineage>
</organism>
<evidence type="ECO:0000313" key="1">
    <source>
        <dbReference type="EMBL" id="KFG52004.1"/>
    </source>
</evidence>
<dbReference type="AlphaFoldDB" id="A0A086L5T6"/>
<dbReference type="VEuPathDB" id="ToxoDB:TGP89_271290B"/>
<gene>
    <name evidence="1" type="ORF">TGP89_271290B</name>
</gene>
<sequence>YDLRLLLSDADAFSKKKKNYTSEQLREILEETPALDRERYR</sequence>
<feature type="non-terminal residue" evidence="1">
    <location>
        <position position="41"/>
    </location>
</feature>
<accession>A0A086L5T6</accession>
<name>A0A086L5T6_TOXGO</name>
<reference evidence="1 2" key="1">
    <citation type="submission" date="2014-03" db="EMBL/GenBank/DDBJ databases">
        <authorList>
            <person name="Sibley D."/>
            <person name="Venepally P."/>
            <person name="Karamycheva S."/>
            <person name="Hadjithomas M."/>
            <person name="Khan A."/>
            <person name="Brunk B."/>
            <person name="Roos D."/>
            <person name="Caler E."/>
            <person name="Lorenzi H."/>
        </authorList>
    </citation>
    <scope>NUCLEOTIDE SEQUENCE [LARGE SCALE GENOMIC DNA]</scope>
    <source>
        <strain evidence="2">p89</strain>
    </source>
</reference>